<dbReference type="Gene3D" id="3.90.550.20">
    <property type="match status" value="1"/>
</dbReference>
<dbReference type="SUPFAM" id="SSF53448">
    <property type="entry name" value="Nucleotide-diphospho-sugar transferases"/>
    <property type="match status" value="1"/>
</dbReference>
<sequence>MSMQVQNQPENTEVMSQMMDLFSQDEAQTVRLKRLKKQPWRTFYSLFVPKAQRKREAQQANVLQKKHVAKLWNIFLDQYFAGKLENFQLKAKKQFSDQKIIWQYWGQGFAAAQQNDTVKLCFASVDRFKGDYQVIRLDEESVKEYLDLPDFVWETKKNKNFKPAFFADLIRLALLDIYGGIWIDATILLTEEINPLILEQDFFMFQRDSEAENKNKWIDFNDDYFGWHDEHFVNVLNSFIVSQKHNEITHICLDIMLNYWKTQNNIPHYFIFQIMFNELMTTHLLHNSMLLLDDTLVHLLQVKQVKVFDVTDYNEILSKIAIHKLNYIKEVQTGSYNEYLLKEYGLL</sequence>
<dbReference type="GeneID" id="92920825"/>
<dbReference type="InterPro" id="IPR029044">
    <property type="entry name" value="Nucleotide-diphossugar_trans"/>
</dbReference>
<reference evidence="1 2" key="1">
    <citation type="submission" date="2013-02" db="EMBL/GenBank/DDBJ databases">
        <title>The Genome Sequence of Acinetobacter calcoaceticus CIP 81.8.</title>
        <authorList>
            <consortium name="The Broad Institute Genome Sequencing Platform"/>
            <consortium name="The Broad Institute Genome Sequencing Center for Infectious Disease"/>
            <person name="Cerqueira G."/>
            <person name="Feldgarden M."/>
            <person name="Courvalin P."/>
            <person name="Perichon B."/>
            <person name="Grillot-Courvalin C."/>
            <person name="Clermont D."/>
            <person name="Rocha E."/>
            <person name="Yoon E.-J."/>
            <person name="Nemec A."/>
            <person name="Walker B."/>
            <person name="Young S.K."/>
            <person name="Zeng Q."/>
            <person name="Gargeya S."/>
            <person name="Fitzgerald M."/>
            <person name="Haas B."/>
            <person name="Abouelleil A."/>
            <person name="Alvarado L."/>
            <person name="Arachchi H.M."/>
            <person name="Berlin A.M."/>
            <person name="Chapman S.B."/>
            <person name="Dewar J."/>
            <person name="Goldberg J."/>
            <person name="Griggs A."/>
            <person name="Gujja S."/>
            <person name="Hansen M."/>
            <person name="Howarth C."/>
            <person name="Imamovic A."/>
            <person name="Larimer J."/>
            <person name="McCowan C."/>
            <person name="Murphy C."/>
            <person name="Neiman D."/>
            <person name="Pearson M."/>
            <person name="Priest M."/>
            <person name="Roberts A."/>
            <person name="Saif S."/>
            <person name="Shea T."/>
            <person name="Sisk P."/>
            <person name="Sykes S."/>
            <person name="Wortman J."/>
            <person name="Nusbaum C."/>
            <person name="Birren B."/>
        </authorList>
    </citation>
    <scope>NUCLEOTIDE SEQUENCE [LARGE SCALE GENOMIC DNA]</scope>
    <source>
        <strain evidence="1 2">CIP 81.8</strain>
    </source>
</reference>
<dbReference type="Proteomes" id="UP000013024">
    <property type="component" value="Unassembled WGS sequence"/>
</dbReference>
<evidence type="ECO:0008006" key="3">
    <source>
        <dbReference type="Google" id="ProtNLM"/>
    </source>
</evidence>
<accession>A0ABN0K377</accession>
<dbReference type="EMBL" id="APQI01000012">
    <property type="protein sequence ID" value="ENV97024.1"/>
    <property type="molecule type" value="Genomic_DNA"/>
</dbReference>
<dbReference type="RefSeq" id="WP_005050157.1">
    <property type="nucleotide sequence ID" value="NZ_KB849784.1"/>
</dbReference>
<dbReference type="InterPro" id="IPR008441">
    <property type="entry name" value="AfumC-like_glycosyl_Trfase"/>
</dbReference>
<protein>
    <recommendedName>
        <fullName evidence="3">Capsular polysaccharide synthesis protein</fullName>
    </recommendedName>
</protein>
<evidence type="ECO:0000313" key="1">
    <source>
        <dbReference type="EMBL" id="ENV97024.1"/>
    </source>
</evidence>
<gene>
    <name evidence="1" type="ORF">F936_03703</name>
</gene>
<organism evidence="1 2">
    <name type="scientific">Acinetobacter calcoaceticus DSM 30006 = CIP 81.8</name>
    <dbReference type="NCBI Taxonomy" id="981331"/>
    <lineage>
        <taxon>Bacteria</taxon>
        <taxon>Pseudomonadati</taxon>
        <taxon>Pseudomonadota</taxon>
        <taxon>Gammaproteobacteria</taxon>
        <taxon>Moraxellales</taxon>
        <taxon>Moraxellaceae</taxon>
        <taxon>Acinetobacter</taxon>
        <taxon>Acinetobacter calcoaceticus/baumannii complex</taxon>
    </lineage>
</organism>
<proteinExistence type="predicted"/>
<keyword evidence="2" id="KW-1185">Reference proteome</keyword>
<dbReference type="Pfam" id="PF05704">
    <property type="entry name" value="Caps_synth"/>
    <property type="match status" value="1"/>
</dbReference>
<name>A0ABN0K377_ACICA</name>
<comment type="caution">
    <text evidence="1">The sequence shown here is derived from an EMBL/GenBank/DDBJ whole genome shotgun (WGS) entry which is preliminary data.</text>
</comment>
<evidence type="ECO:0000313" key="2">
    <source>
        <dbReference type="Proteomes" id="UP000013024"/>
    </source>
</evidence>